<keyword evidence="1" id="KW-1133">Transmembrane helix</keyword>
<feature type="transmembrane region" description="Helical" evidence="1">
    <location>
        <begin position="160"/>
        <end position="180"/>
    </location>
</feature>
<sequence length="182" mass="18255">MSSRRSGARALLDRWPGVLGLVVAAALLAVGAGDRDTLAIGVTAAASCYLAAGALGRPWVAWAAIPGASLVIVAARLADVPWWAGLGLAALVLVVLGLRRGAARPTLVQGAALLAYGGLAVLALAIDPRAGLVLAGLTLAVHAVWDVVHHRRGEVVPRSMAEACIGFDVVLGLGAIVLAATG</sequence>
<feature type="transmembrane region" description="Helical" evidence="1">
    <location>
        <begin position="37"/>
        <end position="52"/>
    </location>
</feature>
<feature type="transmembrane region" description="Helical" evidence="1">
    <location>
        <begin position="12"/>
        <end position="31"/>
    </location>
</feature>
<organism evidence="2 3">
    <name type="scientific">Cellulosimicrobium protaetiae</name>
    <dbReference type="NCBI Taxonomy" id="2587808"/>
    <lineage>
        <taxon>Bacteria</taxon>
        <taxon>Bacillati</taxon>
        <taxon>Actinomycetota</taxon>
        <taxon>Actinomycetes</taxon>
        <taxon>Micrococcales</taxon>
        <taxon>Promicromonosporaceae</taxon>
        <taxon>Cellulosimicrobium</taxon>
    </lineage>
</organism>
<keyword evidence="3" id="KW-1185">Reference proteome</keyword>
<name>A0A6M5UJK4_9MICO</name>
<feature type="transmembrane region" description="Helical" evidence="1">
    <location>
        <begin position="82"/>
        <end position="99"/>
    </location>
</feature>
<dbReference type="EMBL" id="CP052757">
    <property type="protein sequence ID" value="QJW38204.1"/>
    <property type="molecule type" value="Genomic_DNA"/>
</dbReference>
<keyword evidence="1" id="KW-0812">Transmembrane</keyword>
<accession>A0A6M5UJK4</accession>
<protein>
    <submittedName>
        <fullName evidence="2">Uncharacterized protein</fullName>
    </submittedName>
</protein>
<evidence type="ECO:0000313" key="2">
    <source>
        <dbReference type="EMBL" id="QJW38204.1"/>
    </source>
</evidence>
<keyword evidence="1" id="KW-0472">Membrane</keyword>
<feature type="transmembrane region" description="Helical" evidence="1">
    <location>
        <begin position="106"/>
        <end position="126"/>
    </location>
</feature>
<reference evidence="3" key="1">
    <citation type="journal article" date="2022" name="Int. J. Syst. Evol. Microbiol.">
        <title>Cellulosimicrobium protaetiae sp. nov., isolated from the gut of the larva of Protaetia brevitarsis seulensis.</title>
        <authorList>
            <person name="Le Han H."/>
            <person name="Nguyen T.T.H."/>
            <person name="Li Z."/>
            <person name="Shin N.R."/>
            <person name="Kim S.G."/>
        </authorList>
    </citation>
    <scope>NUCLEOTIDE SEQUENCE [LARGE SCALE GENOMIC DNA]</scope>
    <source>
        <strain evidence="3">BI34</strain>
    </source>
</reference>
<evidence type="ECO:0000256" key="1">
    <source>
        <dbReference type="SAM" id="Phobius"/>
    </source>
</evidence>
<gene>
    <name evidence="2" type="ORF">FIC82_003695</name>
</gene>
<dbReference type="KEGG" id="cprt:FIC82_003695"/>
<dbReference type="Proteomes" id="UP000451354">
    <property type="component" value="Chromosome"/>
</dbReference>
<dbReference type="AlphaFoldDB" id="A0A6M5UJK4"/>
<proteinExistence type="predicted"/>
<evidence type="ECO:0000313" key="3">
    <source>
        <dbReference type="Proteomes" id="UP000451354"/>
    </source>
</evidence>